<dbReference type="AlphaFoldDB" id="A0A5C5ZFK1"/>
<comment type="caution">
    <text evidence="9">The sequence shown here is derived from an EMBL/GenBank/DDBJ whole genome shotgun (WGS) entry which is preliminary data.</text>
</comment>
<dbReference type="PANTHER" id="PTHR42693:SF42">
    <property type="entry name" value="ARYLSULFATASE G"/>
    <property type="match status" value="1"/>
</dbReference>
<keyword evidence="10" id="KW-1185">Reference proteome</keyword>
<dbReference type="InterPro" id="IPR017850">
    <property type="entry name" value="Alkaline_phosphatase_core_sf"/>
</dbReference>
<dbReference type="CDD" id="cd16144">
    <property type="entry name" value="ARS_like"/>
    <property type="match status" value="1"/>
</dbReference>
<evidence type="ECO:0000256" key="7">
    <source>
        <dbReference type="SAM" id="SignalP"/>
    </source>
</evidence>
<dbReference type="Gene3D" id="3.40.720.10">
    <property type="entry name" value="Alkaline Phosphatase, subunit A"/>
    <property type="match status" value="1"/>
</dbReference>
<reference evidence="9 10" key="1">
    <citation type="submission" date="2019-02" db="EMBL/GenBank/DDBJ databases">
        <title>Deep-cultivation of Planctomycetes and their phenomic and genomic characterization uncovers novel biology.</title>
        <authorList>
            <person name="Wiegand S."/>
            <person name="Jogler M."/>
            <person name="Boedeker C."/>
            <person name="Pinto D."/>
            <person name="Vollmers J."/>
            <person name="Rivas-Marin E."/>
            <person name="Kohn T."/>
            <person name="Peeters S.H."/>
            <person name="Heuer A."/>
            <person name="Rast P."/>
            <person name="Oberbeckmann S."/>
            <person name="Bunk B."/>
            <person name="Jeske O."/>
            <person name="Meyerdierks A."/>
            <person name="Storesund J.E."/>
            <person name="Kallscheuer N."/>
            <person name="Luecker S."/>
            <person name="Lage O.M."/>
            <person name="Pohl T."/>
            <person name="Merkel B.J."/>
            <person name="Hornburger P."/>
            <person name="Mueller R.-W."/>
            <person name="Bruemmer F."/>
            <person name="Labrenz M."/>
            <person name="Spormann A.M."/>
            <person name="Op Den Camp H."/>
            <person name="Overmann J."/>
            <person name="Amann R."/>
            <person name="Jetten M.S.M."/>
            <person name="Mascher T."/>
            <person name="Medema M.H."/>
            <person name="Devos D.P."/>
            <person name="Kaster A.-K."/>
            <person name="Ovreas L."/>
            <person name="Rohde M."/>
            <person name="Galperin M.Y."/>
            <person name="Jogler C."/>
        </authorList>
    </citation>
    <scope>NUCLEOTIDE SEQUENCE [LARGE SCALE GENOMIC DNA]</scope>
    <source>
        <strain evidence="9 10">Pla123a</strain>
    </source>
</reference>
<dbReference type="EC" id="3.1.6.1" evidence="9"/>
<comment type="cofactor">
    <cofactor evidence="1">
        <name>Ca(2+)</name>
        <dbReference type="ChEBI" id="CHEBI:29108"/>
    </cofactor>
</comment>
<keyword evidence="5 9" id="KW-0378">Hydrolase</keyword>
<evidence type="ECO:0000256" key="1">
    <source>
        <dbReference type="ARBA" id="ARBA00001913"/>
    </source>
</evidence>
<evidence type="ECO:0000313" key="9">
    <source>
        <dbReference type="EMBL" id="TWT85966.1"/>
    </source>
</evidence>
<dbReference type="Gene3D" id="3.30.1120.10">
    <property type="match status" value="1"/>
</dbReference>
<dbReference type="InterPro" id="IPR050738">
    <property type="entry name" value="Sulfatase"/>
</dbReference>
<dbReference type="InterPro" id="IPR000917">
    <property type="entry name" value="Sulfatase_N"/>
</dbReference>
<evidence type="ECO:0000256" key="4">
    <source>
        <dbReference type="ARBA" id="ARBA00022729"/>
    </source>
</evidence>
<dbReference type="GO" id="GO:0004065">
    <property type="term" value="F:arylsulfatase activity"/>
    <property type="evidence" value="ECO:0007669"/>
    <property type="project" value="UniProtKB-EC"/>
</dbReference>
<evidence type="ECO:0000256" key="3">
    <source>
        <dbReference type="ARBA" id="ARBA00022723"/>
    </source>
</evidence>
<keyword evidence="4 7" id="KW-0732">Signal</keyword>
<sequence precursor="true">MPRLLCCLPLLLGSLLAPAAHGVSIRCPNIVLIMADDLGYTDLGCFGSRYYETPNIDRLAGEGMRLTNHHMCQNCAPTRAALMSGQYGPRTGVYTVGGIRRFDWSMRPLRPVDNVTRLPLDLETIADRLKAAGYATGMFGKWHLGAGEQHHPASRGFDEAIVSAGRHLDFKTAPQVDHPEGEYLADFLTDKAVDFIERHQQQDFFLYLPHFGVHSPYQAKQDLISKFQEKPPVDGHNNPTYAAMIASVDESVGRVMQTLDRLGLAGDTLVIFVSDNGGVGGYVREGIKPRGDITDNAPLRSGKGSLYEGGTRVPMVVRWPGVTAPGTSCNTPTIHVDFYPTLLEVGMALAPDQPLDGESLAPLLRDPAARLERDAVFQHFPGYLGAGKNRWRTTPVSLIQQGDWKLMEFLEDGRLELYNLVDDIGETNNLASAKPDKAAELLGRLKQWREEIGAPMPTRQTPQS</sequence>
<dbReference type="Pfam" id="PF00884">
    <property type="entry name" value="Sulfatase"/>
    <property type="match status" value="1"/>
</dbReference>
<dbReference type="PANTHER" id="PTHR42693">
    <property type="entry name" value="ARYLSULFATASE FAMILY MEMBER"/>
    <property type="match status" value="1"/>
</dbReference>
<gene>
    <name evidence="9" type="primary">atsA_9</name>
    <name evidence="9" type="ORF">Pla123a_07740</name>
</gene>
<feature type="domain" description="Sulfatase N-terminal" evidence="8">
    <location>
        <begin position="28"/>
        <end position="344"/>
    </location>
</feature>
<feature type="chain" id="PRO_5023028467" evidence="7">
    <location>
        <begin position="20"/>
        <end position="464"/>
    </location>
</feature>
<name>A0A5C5ZFK1_9BACT</name>
<evidence type="ECO:0000259" key="8">
    <source>
        <dbReference type="Pfam" id="PF00884"/>
    </source>
</evidence>
<keyword evidence="6" id="KW-0106">Calcium</keyword>
<evidence type="ECO:0000256" key="5">
    <source>
        <dbReference type="ARBA" id="ARBA00022801"/>
    </source>
</evidence>
<evidence type="ECO:0000313" key="10">
    <source>
        <dbReference type="Proteomes" id="UP000318478"/>
    </source>
</evidence>
<proteinExistence type="inferred from homology"/>
<dbReference type="Proteomes" id="UP000318478">
    <property type="component" value="Unassembled WGS sequence"/>
</dbReference>
<dbReference type="SUPFAM" id="SSF53649">
    <property type="entry name" value="Alkaline phosphatase-like"/>
    <property type="match status" value="1"/>
</dbReference>
<dbReference type="GO" id="GO:0046872">
    <property type="term" value="F:metal ion binding"/>
    <property type="evidence" value="ECO:0007669"/>
    <property type="project" value="UniProtKB-KW"/>
</dbReference>
<comment type="similarity">
    <text evidence="2">Belongs to the sulfatase family.</text>
</comment>
<organism evidence="9 10">
    <name type="scientific">Posidoniimonas polymericola</name>
    <dbReference type="NCBI Taxonomy" id="2528002"/>
    <lineage>
        <taxon>Bacteria</taxon>
        <taxon>Pseudomonadati</taxon>
        <taxon>Planctomycetota</taxon>
        <taxon>Planctomycetia</taxon>
        <taxon>Pirellulales</taxon>
        <taxon>Lacipirellulaceae</taxon>
        <taxon>Posidoniimonas</taxon>
    </lineage>
</organism>
<evidence type="ECO:0000256" key="2">
    <source>
        <dbReference type="ARBA" id="ARBA00008779"/>
    </source>
</evidence>
<dbReference type="RefSeq" id="WP_146584181.1">
    <property type="nucleotide sequence ID" value="NZ_SJPO01000001.1"/>
</dbReference>
<accession>A0A5C5ZFK1</accession>
<dbReference type="OrthoDB" id="9783154at2"/>
<dbReference type="EMBL" id="SJPO01000001">
    <property type="protein sequence ID" value="TWT85966.1"/>
    <property type="molecule type" value="Genomic_DNA"/>
</dbReference>
<evidence type="ECO:0000256" key="6">
    <source>
        <dbReference type="ARBA" id="ARBA00022837"/>
    </source>
</evidence>
<feature type="signal peptide" evidence="7">
    <location>
        <begin position="1"/>
        <end position="19"/>
    </location>
</feature>
<keyword evidence="3" id="KW-0479">Metal-binding</keyword>
<protein>
    <submittedName>
        <fullName evidence="9">Arylsulfatase</fullName>
        <ecNumber evidence="9">3.1.6.1</ecNumber>
    </submittedName>
</protein>